<comment type="subcellular location">
    <subcellularLocation>
        <location evidence="1">Membrane</location>
    </subcellularLocation>
</comment>
<dbReference type="EMBL" id="WWBZ02000002">
    <property type="protein sequence ID" value="KAF4312896.1"/>
    <property type="molecule type" value="Genomic_DNA"/>
</dbReference>
<feature type="transmembrane region" description="Helical" evidence="7">
    <location>
        <begin position="34"/>
        <end position="56"/>
    </location>
</feature>
<feature type="compositionally biased region" description="Polar residues" evidence="6">
    <location>
        <begin position="112"/>
        <end position="121"/>
    </location>
</feature>
<comment type="caution">
    <text evidence="8">The sequence shown here is derived from an EMBL/GenBank/DDBJ whole genome shotgun (WGS) entry which is preliminary data.</text>
</comment>
<evidence type="ECO:0000256" key="2">
    <source>
        <dbReference type="ARBA" id="ARBA00009530"/>
    </source>
</evidence>
<reference evidence="8" key="1">
    <citation type="submission" date="2020-04" db="EMBL/GenBank/DDBJ databases">
        <title>Genome Assembly and Annotation of Botryosphaeria dothidea sdau 11-99, a Latent Pathogen of Apple Fruit Ring Rot in China.</title>
        <authorList>
            <person name="Yu C."/>
            <person name="Diao Y."/>
            <person name="Lu Q."/>
            <person name="Zhao J."/>
            <person name="Cui S."/>
            <person name="Peng C."/>
            <person name="He B."/>
            <person name="Liu H."/>
        </authorList>
    </citation>
    <scope>NUCLEOTIDE SEQUENCE [LARGE SCALE GENOMIC DNA]</scope>
    <source>
        <strain evidence="8">Sdau11-99</strain>
    </source>
</reference>
<feature type="region of interest" description="Disordered" evidence="6">
    <location>
        <begin position="83"/>
        <end position="179"/>
    </location>
</feature>
<dbReference type="OrthoDB" id="2802411at2759"/>
<feature type="transmembrane region" description="Helical" evidence="7">
    <location>
        <begin position="6"/>
        <end position="22"/>
    </location>
</feature>
<dbReference type="PANTHER" id="PTHR21659">
    <property type="entry name" value="HYDROPHOBIC PROTEIN RCI2 LOW TEMPERATURE AND SALT RESPONSIVE PROTEIN LTI6 -RELATED"/>
    <property type="match status" value="1"/>
</dbReference>
<gene>
    <name evidence="8" type="ORF">GTA08_BOTSDO11779</name>
</gene>
<organism evidence="8 9">
    <name type="scientific">Botryosphaeria dothidea</name>
    <dbReference type="NCBI Taxonomy" id="55169"/>
    <lineage>
        <taxon>Eukaryota</taxon>
        <taxon>Fungi</taxon>
        <taxon>Dikarya</taxon>
        <taxon>Ascomycota</taxon>
        <taxon>Pezizomycotina</taxon>
        <taxon>Dothideomycetes</taxon>
        <taxon>Dothideomycetes incertae sedis</taxon>
        <taxon>Botryosphaeriales</taxon>
        <taxon>Botryosphaeriaceae</taxon>
        <taxon>Botryosphaeria</taxon>
    </lineage>
</organism>
<evidence type="ECO:0008006" key="10">
    <source>
        <dbReference type="Google" id="ProtNLM"/>
    </source>
</evidence>
<proteinExistence type="inferred from homology"/>
<dbReference type="AlphaFoldDB" id="A0A8H4NBG9"/>
<keyword evidence="5 7" id="KW-0472">Membrane</keyword>
<evidence type="ECO:0000313" key="9">
    <source>
        <dbReference type="Proteomes" id="UP000572817"/>
    </source>
</evidence>
<dbReference type="Pfam" id="PF01679">
    <property type="entry name" value="Pmp3"/>
    <property type="match status" value="1"/>
</dbReference>
<protein>
    <recommendedName>
        <fullName evidence="10">Stress response rci peptide protein</fullName>
    </recommendedName>
</protein>
<name>A0A8H4NBG9_9PEZI</name>
<dbReference type="GO" id="GO:0016020">
    <property type="term" value="C:membrane"/>
    <property type="evidence" value="ECO:0007669"/>
    <property type="project" value="UniProtKB-SubCell"/>
</dbReference>
<evidence type="ECO:0000256" key="3">
    <source>
        <dbReference type="ARBA" id="ARBA00022692"/>
    </source>
</evidence>
<keyword evidence="3 7" id="KW-0812">Transmembrane</keyword>
<feature type="compositionally biased region" description="Basic and acidic residues" evidence="6">
    <location>
        <begin position="169"/>
        <end position="179"/>
    </location>
</feature>
<evidence type="ECO:0000256" key="6">
    <source>
        <dbReference type="SAM" id="MobiDB-lite"/>
    </source>
</evidence>
<evidence type="ECO:0000256" key="1">
    <source>
        <dbReference type="ARBA" id="ARBA00004370"/>
    </source>
</evidence>
<sequence>MCGTDIFLAILAILFPPVAVWVKRGVCSADSLINIALCCLGLLPGLLHAWYIIWAYPDPSDYERVSGNDSENGNVTYYYVAHTSAGPSPSQQPYRSHGAPNYGAAGNKPVPASTSNKQFPGQQAGVANPWADQISPAAQQHSQSSAAEGSSTNGEGSASQPPPTYAEAVRGDHKVQTHE</sequence>
<feature type="compositionally biased region" description="Polar residues" evidence="6">
    <location>
        <begin position="85"/>
        <end position="94"/>
    </location>
</feature>
<accession>A0A8H4NBG9</accession>
<evidence type="ECO:0000256" key="7">
    <source>
        <dbReference type="SAM" id="Phobius"/>
    </source>
</evidence>
<dbReference type="PROSITE" id="PS01309">
    <property type="entry name" value="UPF0057"/>
    <property type="match status" value="1"/>
</dbReference>
<keyword evidence="9" id="KW-1185">Reference proteome</keyword>
<feature type="compositionally biased region" description="Low complexity" evidence="6">
    <location>
        <begin position="133"/>
        <end position="151"/>
    </location>
</feature>
<evidence type="ECO:0000256" key="5">
    <source>
        <dbReference type="ARBA" id="ARBA00023136"/>
    </source>
</evidence>
<keyword evidence="4 7" id="KW-1133">Transmembrane helix</keyword>
<dbReference type="PANTHER" id="PTHR21659:SF57">
    <property type="entry name" value="PLASMA MEMBRANE PROTEOLIPID 31"/>
    <property type="match status" value="1"/>
</dbReference>
<dbReference type="Proteomes" id="UP000572817">
    <property type="component" value="Unassembled WGS sequence"/>
</dbReference>
<evidence type="ECO:0000313" key="8">
    <source>
        <dbReference type="EMBL" id="KAF4312896.1"/>
    </source>
</evidence>
<evidence type="ECO:0000256" key="4">
    <source>
        <dbReference type="ARBA" id="ARBA00022989"/>
    </source>
</evidence>
<dbReference type="InterPro" id="IPR000612">
    <property type="entry name" value="PMP3"/>
</dbReference>
<comment type="similarity">
    <text evidence="2">Belongs to the UPF0057 (PMP3) family.</text>
</comment>